<organism evidence="1 2">
    <name type="scientific">Chaetoceros tenuissimus</name>
    <dbReference type="NCBI Taxonomy" id="426638"/>
    <lineage>
        <taxon>Eukaryota</taxon>
        <taxon>Sar</taxon>
        <taxon>Stramenopiles</taxon>
        <taxon>Ochrophyta</taxon>
        <taxon>Bacillariophyta</taxon>
        <taxon>Coscinodiscophyceae</taxon>
        <taxon>Chaetocerotophycidae</taxon>
        <taxon>Chaetocerotales</taxon>
        <taxon>Chaetocerotaceae</taxon>
        <taxon>Chaetoceros</taxon>
    </lineage>
</organism>
<reference evidence="1 2" key="1">
    <citation type="journal article" date="2021" name="Sci. Rep.">
        <title>The genome of the diatom Chaetoceros tenuissimus carries an ancient integrated fragment of an extant virus.</title>
        <authorList>
            <person name="Hongo Y."/>
            <person name="Kimura K."/>
            <person name="Takaki Y."/>
            <person name="Yoshida Y."/>
            <person name="Baba S."/>
            <person name="Kobayashi G."/>
            <person name="Nagasaki K."/>
            <person name="Hano T."/>
            <person name="Tomaru Y."/>
        </authorList>
    </citation>
    <scope>NUCLEOTIDE SEQUENCE [LARGE SCALE GENOMIC DNA]</scope>
    <source>
        <strain evidence="1 2">NIES-3715</strain>
    </source>
</reference>
<name>A0AAD3CE86_9STRA</name>
<protein>
    <submittedName>
        <fullName evidence="1">Uncharacterized protein</fullName>
    </submittedName>
</protein>
<evidence type="ECO:0000313" key="1">
    <source>
        <dbReference type="EMBL" id="GFH44487.1"/>
    </source>
</evidence>
<dbReference type="EMBL" id="BLLK01000019">
    <property type="protein sequence ID" value="GFH44487.1"/>
    <property type="molecule type" value="Genomic_DNA"/>
</dbReference>
<sequence length="142" mass="16004">MSKSYEETDRAENLKAYGNFLKCAAENRLGYDGRTVDKRRGERLKEDKAKNYEELGSGAMLLGVIVNLDRIETATSNTSNIQYDLAGSTVANHGSFGKNIMIHELVNSQMEMTDAFIENVNFVKDNALKKMTELRKELEGSW</sequence>
<keyword evidence="2" id="KW-1185">Reference proteome</keyword>
<evidence type="ECO:0000313" key="2">
    <source>
        <dbReference type="Proteomes" id="UP001054902"/>
    </source>
</evidence>
<dbReference type="AlphaFoldDB" id="A0AAD3CE86"/>
<accession>A0AAD3CE86</accession>
<dbReference type="Proteomes" id="UP001054902">
    <property type="component" value="Unassembled WGS sequence"/>
</dbReference>
<proteinExistence type="predicted"/>
<comment type="caution">
    <text evidence="1">The sequence shown here is derived from an EMBL/GenBank/DDBJ whole genome shotgun (WGS) entry which is preliminary data.</text>
</comment>
<gene>
    <name evidence="1" type="ORF">CTEN210_00961</name>
</gene>